<name>A0ABV0CQD9_9NEIS</name>
<evidence type="ECO:0000313" key="1">
    <source>
        <dbReference type="EMBL" id="MEN7433385.1"/>
    </source>
</evidence>
<feature type="non-terminal residue" evidence="1">
    <location>
        <position position="1"/>
    </location>
</feature>
<dbReference type="EMBL" id="JAYFSJ010000020">
    <property type="protein sequence ID" value="MEN7433385.1"/>
    <property type="molecule type" value="Genomic_DNA"/>
</dbReference>
<proteinExistence type="predicted"/>
<comment type="caution">
    <text evidence="1">The sequence shown here is derived from an EMBL/GenBank/DDBJ whole genome shotgun (WGS) entry which is preliminary data.</text>
</comment>
<sequence length="62" mass="7229">RQLRRRTIPAPSPSVNRFFEKKERFLQGNSQPSVLQCFSILSFSKKDHITCIHKPFPPFSTP</sequence>
<reference evidence="1 2" key="1">
    <citation type="submission" date="2023-12" db="EMBL/GenBank/DDBJ databases">
        <title>Chromobacterium sp. strain TRC.1.1.SA producing antimicrobial pigment.</title>
        <authorList>
            <person name="Verma N."/>
            <person name="Choksket S."/>
            <person name="Pinnaka A.K."/>
            <person name="Korpole S."/>
        </authorList>
    </citation>
    <scope>NUCLEOTIDE SEQUENCE [LARGE SCALE GENOMIC DNA]</scope>
    <source>
        <strain evidence="1 2">TRC1.1.SA</strain>
    </source>
</reference>
<dbReference type="RefSeq" id="WP_346790624.1">
    <property type="nucleotide sequence ID" value="NZ_JAYFSJ010000020.1"/>
</dbReference>
<protein>
    <submittedName>
        <fullName evidence="1">Uncharacterized protein</fullName>
    </submittedName>
</protein>
<keyword evidence="2" id="KW-1185">Reference proteome</keyword>
<organism evidence="1 2">
    <name type="scientific">Chromobacterium indicum</name>
    <dbReference type="NCBI Taxonomy" id="3110228"/>
    <lineage>
        <taxon>Bacteria</taxon>
        <taxon>Pseudomonadati</taxon>
        <taxon>Pseudomonadota</taxon>
        <taxon>Betaproteobacteria</taxon>
        <taxon>Neisseriales</taxon>
        <taxon>Chromobacteriaceae</taxon>
        <taxon>Chromobacterium</taxon>
    </lineage>
</organism>
<gene>
    <name evidence="1" type="ORF">VA599_21835</name>
</gene>
<accession>A0ABV0CQD9</accession>
<dbReference type="Proteomes" id="UP001405405">
    <property type="component" value="Unassembled WGS sequence"/>
</dbReference>
<evidence type="ECO:0000313" key="2">
    <source>
        <dbReference type="Proteomes" id="UP001405405"/>
    </source>
</evidence>